<name>A0A1A5JMF2_RHILI</name>
<dbReference type="AlphaFoldDB" id="A0A1A5JMF2"/>
<proteinExistence type="predicted"/>
<evidence type="ECO:0000313" key="1">
    <source>
        <dbReference type="EMBL" id="OBP75037.1"/>
    </source>
</evidence>
<gene>
    <name evidence="1" type="ORF">BAE39_31190</name>
</gene>
<evidence type="ECO:0000313" key="2">
    <source>
        <dbReference type="Proteomes" id="UP000093748"/>
    </source>
</evidence>
<organism evidence="1 2">
    <name type="scientific">Rhizobium loti</name>
    <name type="common">Mesorhizobium loti</name>
    <dbReference type="NCBI Taxonomy" id="381"/>
    <lineage>
        <taxon>Bacteria</taxon>
        <taxon>Pseudomonadati</taxon>
        <taxon>Pseudomonadota</taxon>
        <taxon>Alphaproteobacteria</taxon>
        <taxon>Hyphomicrobiales</taxon>
        <taxon>Phyllobacteriaceae</taxon>
        <taxon>Mesorhizobium</taxon>
    </lineage>
</organism>
<reference evidence="2" key="1">
    <citation type="submission" date="2016-06" db="EMBL/GenBank/DDBJ databases">
        <title>NZP2037 Pacbio-Illumina hybrid assembly.</title>
        <authorList>
            <person name="Ramsay J.P."/>
        </authorList>
    </citation>
    <scope>NUCLEOTIDE SEQUENCE [LARGE SCALE GENOMIC DNA]</scope>
    <source>
        <strain evidence="2">R7ANS::ICEMlSym2042</strain>
    </source>
</reference>
<dbReference type="Proteomes" id="UP000093748">
    <property type="component" value="Unassembled WGS sequence"/>
</dbReference>
<comment type="caution">
    <text evidence="1">The sequence shown here is derived from an EMBL/GenBank/DDBJ whole genome shotgun (WGS) entry which is preliminary data.</text>
</comment>
<accession>A0A1A5JMF2</accession>
<sequence>MFAGERVEEAGQCLGKILACRQDICVAVVLNNDVEIQIGVLIESSVNVRAADQKSAEANIGSDRIADAVQESCMSLWKCAEHK</sequence>
<dbReference type="EMBL" id="LZTJ01000015">
    <property type="protein sequence ID" value="OBP75037.1"/>
    <property type="molecule type" value="Genomic_DNA"/>
</dbReference>
<protein>
    <submittedName>
        <fullName evidence="1">Uncharacterized protein</fullName>
    </submittedName>
</protein>